<evidence type="ECO:0000256" key="3">
    <source>
        <dbReference type="ARBA" id="ARBA00023274"/>
    </source>
</evidence>
<proteinExistence type="inferred from homology"/>
<name>A0A1J4MDD8_9CRYT</name>
<keyword evidence="3" id="KW-0687">Ribonucleoprotein</keyword>
<evidence type="ECO:0000313" key="5">
    <source>
        <dbReference type="EMBL" id="OII72248.1"/>
    </source>
</evidence>
<dbReference type="GO" id="GO:0005840">
    <property type="term" value="C:ribosome"/>
    <property type="evidence" value="ECO:0007669"/>
    <property type="project" value="UniProtKB-KW"/>
</dbReference>
<feature type="domain" description="Ribosomal eL28/Mak16" evidence="4">
    <location>
        <begin position="6"/>
        <end position="124"/>
    </location>
</feature>
<dbReference type="AlphaFoldDB" id="A0A1J4MDD8"/>
<accession>A0A1J4MDD8</accession>
<keyword evidence="2 5" id="KW-0689">Ribosomal protein</keyword>
<protein>
    <submittedName>
        <fullName evidence="5">60s ribosomal protein L28</fullName>
    </submittedName>
</protein>
<evidence type="ECO:0000313" key="6">
    <source>
        <dbReference type="Proteomes" id="UP000186176"/>
    </source>
</evidence>
<comment type="similarity">
    <text evidence="1">Belongs to the eukaryotic ribosomal protein eL28 family.</text>
</comment>
<dbReference type="GO" id="GO:1990904">
    <property type="term" value="C:ribonucleoprotein complex"/>
    <property type="evidence" value="ECO:0007669"/>
    <property type="project" value="UniProtKB-KW"/>
</dbReference>
<keyword evidence="6" id="KW-1185">Reference proteome</keyword>
<dbReference type="EMBL" id="LRBP01000025">
    <property type="protein sequence ID" value="OII72248.1"/>
    <property type="molecule type" value="Genomic_DNA"/>
</dbReference>
<dbReference type="InterPro" id="IPR029004">
    <property type="entry name" value="Ribosomal_eL28/Mak16"/>
</dbReference>
<dbReference type="Pfam" id="PF01778">
    <property type="entry name" value="Ribosomal_L28e"/>
    <property type="match status" value="1"/>
</dbReference>
<evidence type="ECO:0000256" key="2">
    <source>
        <dbReference type="ARBA" id="ARBA00022980"/>
    </source>
</evidence>
<dbReference type="Proteomes" id="UP000186176">
    <property type="component" value="Unassembled WGS sequence"/>
</dbReference>
<dbReference type="GO" id="GO:0006412">
    <property type="term" value="P:translation"/>
    <property type="evidence" value="ECO:0007669"/>
    <property type="project" value="InterPro"/>
</dbReference>
<gene>
    <name evidence="5" type="ORF">cubi_01581</name>
</gene>
<comment type="caution">
    <text evidence="5">The sequence shown here is derived from an EMBL/GenBank/DDBJ whole genome shotgun (WGS) entry which is preliminary data.</text>
</comment>
<dbReference type="VEuPathDB" id="CryptoDB:cubi_01581"/>
<dbReference type="GeneID" id="39978372"/>
<evidence type="ECO:0000256" key="1">
    <source>
        <dbReference type="ARBA" id="ARBA00007926"/>
    </source>
</evidence>
<dbReference type="GO" id="GO:0003735">
    <property type="term" value="F:structural constituent of ribosome"/>
    <property type="evidence" value="ECO:0007669"/>
    <property type="project" value="InterPro"/>
</dbReference>
<dbReference type="PANTHER" id="PTHR10544">
    <property type="entry name" value="60S RIBOSOMAL PROTEIN L28"/>
    <property type="match status" value="1"/>
</dbReference>
<dbReference type="InterPro" id="IPR002672">
    <property type="entry name" value="Ribosomal_eL28"/>
</dbReference>
<reference evidence="5 6" key="1">
    <citation type="submission" date="2016-10" db="EMBL/GenBank/DDBJ databases">
        <title>Reductive evolution of mitochondrial metabolism and differential evolution of invasion-related proteins in Cryptosporidium.</title>
        <authorList>
            <person name="Liu S."/>
            <person name="Roellig D.M."/>
            <person name="Guo Y."/>
            <person name="Li N."/>
            <person name="Frace M.A."/>
            <person name="Tang K."/>
            <person name="Zhang L."/>
            <person name="Feng Y."/>
            <person name="Xiao L."/>
        </authorList>
    </citation>
    <scope>NUCLEOTIDE SEQUENCE [LARGE SCALE GENOMIC DNA]</scope>
    <source>
        <strain evidence="5">39726</strain>
    </source>
</reference>
<dbReference type="RefSeq" id="XP_028873820.1">
    <property type="nucleotide sequence ID" value="XM_029018593.1"/>
</dbReference>
<dbReference type="Gene3D" id="3.30.390.110">
    <property type="match status" value="1"/>
</dbReference>
<organism evidence="5 6">
    <name type="scientific">Cryptosporidium ubiquitum</name>
    <dbReference type="NCBI Taxonomy" id="857276"/>
    <lineage>
        <taxon>Eukaryota</taxon>
        <taxon>Sar</taxon>
        <taxon>Alveolata</taxon>
        <taxon>Apicomplexa</taxon>
        <taxon>Conoidasida</taxon>
        <taxon>Coccidia</taxon>
        <taxon>Eucoccidiorida</taxon>
        <taxon>Eimeriorina</taxon>
        <taxon>Cryptosporidiidae</taxon>
        <taxon>Cryptosporidium</taxon>
    </lineage>
</organism>
<sequence length="127" mass="14418">MFSTELLWQCVKKNTSFIKKNNGFTFTSEPFNIMNLNTLKYSGLAARRSIGMELVPNSNGKLVKNTKIIKKNSGSSTIRCPKKFTSKVNLSNDFKQAKKTIKNQVLARPDLKNAAIIRYRKIQKAKC</sequence>
<dbReference type="OrthoDB" id="338850at2759"/>
<evidence type="ECO:0000259" key="4">
    <source>
        <dbReference type="Pfam" id="PF01778"/>
    </source>
</evidence>